<dbReference type="EMBL" id="JARBJD010000434">
    <property type="protein sequence ID" value="KAK2942105.1"/>
    <property type="molecule type" value="Genomic_DNA"/>
</dbReference>
<feature type="compositionally biased region" description="Basic and acidic residues" evidence="2">
    <location>
        <begin position="78"/>
        <end position="92"/>
    </location>
</feature>
<name>A0ABQ9X873_9EUKA</name>
<accession>A0ABQ9X873</accession>
<feature type="domain" description="Tyr recombinase" evidence="3">
    <location>
        <begin position="376"/>
        <end position="596"/>
    </location>
</feature>
<gene>
    <name evidence="5" type="ORF">BLNAU_16572</name>
    <name evidence="4" type="ORF">BLNAU_22977</name>
</gene>
<dbReference type="SUPFAM" id="SSF56349">
    <property type="entry name" value="DNA breaking-rejoining enzymes"/>
    <property type="match status" value="1"/>
</dbReference>
<evidence type="ECO:0000256" key="1">
    <source>
        <dbReference type="ARBA" id="ARBA00023172"/>
    </source>
</evidence>
<dbReference type="InterPro" id="IPR011010">
    <property type="entry name" value="DNA_brk_join_enz"/>
</dbReference>
<evidence type="ECO:0000313" key="6">
    <source>
        <dbReference type="Proteomes" id="UP001281761"/>
    </source>
</evidence>
<comment type="caution">
    <text evidence="5">The sequence shown here is derived from an EMBL/GenBank/DDBJ whole genome shotgun (WGS) entry which is preliminary data.</text>
</comment>
<sequence>MERKDESDVHQCEGDSRGRARTEESEVVVGGEEDQVRWPENGQHLSDVQYQEGEGREETCGSDKVGLQEAGEVGVEDSPGRTHQRDRERDSGQIEPNVSARRVRYEKRCSRRCAEGVEDGDRRGCVRNQSQQEVRALLVKGGGGRGRSERRIRKKLVFDDDSLPPSPDPSRGSCGEEDGDGRVERCTGVAELEGAVVGDETEGTRVEAQGSGNVRGDDGAAGKHIVVPTASGGGQSLVYRRDTIEEARIRREAGLLFFRSIHHHLKVDGRVTAIIERTYKNVNLWRRAWGWFAEFCGERGSRARDIAGEQTQITTIVMSFLVWLTEKEPPHSSFPSTAETIIRMSLQATHPLLGGDHSPNKYFRWVHSKLVEVKKSSPKYETMWSINMILHWAALSARCRIGEVIQRRAIVLVLAYTLLRRAELCSVTWEDVSWKMATAESSEPSSAEIRVLVKTDKTAMRSRYVKDEGGSAISPFVALKNHCEFSKRWRESNSFMRNVDPSAVWISFTTGRKLTQSQVALEVQRALAAAKVPREYRPYSIKHAAVSYLDQVARVEHRQIKAWAGWRKESQMIDTTYSQPIVHGGEMEDRAKRWWQSLRAIPGASHGLGDDAEERLMKSLVDEQFRDIVDMIQRKGLLEREQTDVGVGPSEEGESDEESDEGDEEEGEDE</sequence>
<feature type="region of interest" description="Disordered" evidence="2">
    <location>
        <begin position="138"/>
        <end position="182"/>
    </location>
</feature>
<protein>
    <recommendedName>
        <fullName evidence="3">Tyr recombinase domain-containing protein</fullName>
    </recommendedName>
</protein>
<feature type="compositionally biased region" description="Basic and acidic residues" evidence="2">
    <location>
        <begin position="1"/>
        <end position="24"/>
    </location>
</feature>
<dbReference type="EMBL" id="JARBJD010000175">
    <property type="protein sequence ID" value="KAK2948503.1"/>
    <property type="molecule type" value="Genomic_DNA"/>
</dbReference>
<evidence type="ECO:0000313" key="5">
    <source>
        <dbReference type="EMBL" id="KAK2948503.1"/>
    </source>
</evidence>
<dbReference type="InterPro" id="IPR002104">
    <property type="entry name" value="Integrase_catalytic"/>
</dbReference>
<evidence type="ECO:0000313" key="4">
    <source>
        <dbReference type="EMBL" id="KAK2942105.1"/>
    </source>
</evidence>
<keyword evidence="1" id="KW-0233">DNA recombination</keyword>
<reference evidence="5 6" key="1">
    <citation type="journal article" date="2022" name="bioRxiv">
        <title>Genomics of Preaxostyla Flagellates Illuminates Evolutionary Transitions and the Path Towards Mitochondrial Loss.</title>
        <authorList>
            <person name="Novak L.V.F."/>
            <person name="Treitli S.C."/>
            <person name="Pyrih J."/>
            <person name="Halakuc P."/>
            <person name="Pipaliya S.V."/>
            <person name="Vacek V."/>
            <person name="Brzon O."/>
            <person name="Soukal P."/>
            <person name="Eme L."/>
            <person name="Dacks J.B."/>
            <person name="Karnkowska A."/>
            <person name="Elias M."/>
            <person name="Hampl V."/>
        </authorList>
    </citation>
    <scope>NUCLEOTIDE SEQUENCE [LARGE SCALE GENOMIC DNA]</scope>
    <source>
        <strain evidence="5">NAU3</strain>
        <tissue evidence="5">Gut</tissue>
    </source>
</reference>
<keyword evidence="6" id="KW-1185">Reference proteome</keyword>
<dbReference type="Proteomes" id="UP001281761">
    <property type="component" value="Unassembled WGS sequence"/>
</dbReference>
<evidence type="ECO:0000256" key="2">
    <source>
        <dbReference type="SAM" id="MobiDB-lite"/>
    </source>
</evidence>
<feature type="region of interest" description="Disordered" evidence="2">
    <location>
        <begin position="1"/>
        <end position="104"/>
    </location>
</feature>
<dbReference type="PROSITE" id="PS51898">
    <property type="entry name" value="TYR_RECOMBINASE"/>
    <property type="match status" value="1"/>
</dbReference>
<proteinExistence type="predicted"/>
<feature type="region of interest" description="Disordered" evidence="2">
    <location>
        <begin position="638"/>
        <end position="670"/>
    </location>
</feature>
<feature type="compositionally biased region" description="Acidic residues" evidence="2">
    <location>
        <begin position="651"/>
        <end position="670"/>
    </location>
</feature>
<dbReference type="Gene3D" id="1.10.443.10">
    <property type="entry name" value="Intergrase catalytic core"/>
    <property type="match status" value="1"/>
</dbReference>
<evidence type="ECO:0000259" key="3">
    <source>
        <dbReference type="PROSITE" id="PS51898"/>
    </source>
</evidence>
<organism evidence="5 6">
    <name type="scientific">Blattamonas nauphoetae</name>
    <dbReference type="NCBI Taxonomy" id="2049346"/>
    <lineage>
        <taxon>Eukaryota</taxon>
        <taxon>Metamonada</taxon>
        <taxon>Preaxostyla</taxon>
        <taxon>Oxymonadida</taxon>
        <taxon>Blattamonas</taxon>
    </lineage>
</organism>
<dbReference type="InterPro" id="IPR013762">
    <property type="entry name" value="Integrase-like_cat_sf"/>
</dbReference>